<evidence type="ECO:0000313" key="4">
    <source>
        <dbReference type="Proteomes" id="UP000677228"/>
    </source>
</evidence>
<accession>A0A8S2EU23</accession>
<feature type="non-terminal residue" evidence="2">
    <location>
        <position position="320"/>
    </location>
</feature>
<dbReference type="Proteomes" id="UP000682733">
    <property type="component" value="Unassembled WGS sequence"/>
</dbReference>
<protein>
    <submittedName>
        <fullName evidence="2">Uncharacterized protein</fullName>
    </submittedName>
</protein>
<dbReference type="AlphaFoldDB" id="A0A8S2EU23"/>
<dbReference type="EMBL" id="CAJNOK010016191">
    <property type="protein sequence ID" value="CAF1240362.1"/>
    <property type="molecule type" value="Genomic_DNA"/>
</dbReference>
<reference evidence="2" key="1">
    <citation type="submission" date="2021-02" db="EMBL/GenBank/DDBJ databases">
        <authorList>
            <person name="Nowell W R."/>
        </authorList>
    </citation>
    <scope>NUCLEOTIDE SEQUENCE</scope>
</reference>
<dbReference type="Proteomes" id="UP000677228">
    <property type="component" value="Unassembled WGS sequence"/>
</dbReference>
<organism evidence="2 4">
    <name type="scientific">Didymodactylos carnosus</name>
    <dbReference type="NCBI Taxonomy" id="1234261"/>
    <lineage>
        <taxon>Eukaryota</taxon>
        <taxon>Metazoa</taxon>
        <taxon>Spiralia</taxon>
        <taxon>Gnathifera</taxon>
        <taxon>Rotifera</taxon>
        <taxon>Eurotatoria</taxon>
        <taxon>Bdelloidea</taxon>
        <taxon>Philodinida</taxon>
        <taxon>Philodinidae</taxon>
        <taxon>Didymodactylos</taxon>
    </lineage>
</organism>
<gene>
    <name evidence="2" type="ORF">OVA965_LOCUS25794</name>
    <name evidence="3" type="ORF">TMI583_LOCUS26525</name>
</gene>
<evidence type="ECO:0000313" key="2">
    <source>
        <dbReference type="EMBL" id="CAF1240362.1"/>
    </source>
</evidence>
<dbReference type="EMBL" id="CAJOBA010037739">
    <property type="protein sequence ID" value="CAF4047819.1"/>
    <property type="molecule type" value="Genomic_DNA"/>
</dbReference>
<sequence length="320" mass="37000">ADEEILQEQEQSNLADVHPELSDVENLFLVDEYHDEDDEESQKDTPDHSDPLYQNSSIKIKTTMKLLADFYSNANLDKTNVIRLFKLIKALLPQPNKLPVTWNKILKLYDKECLSITKFVCSLLTLALHCDGAPLIRTSKRSLWPCFTTIMELPPPIREYQRNIVVCALWASKTKPCVSVFLDETINEIKKLMSNESHLFTDQYEFTFILSLQFFIADLPAKALFCNTINFNGYSACEWNPQCRMVLYPYDKNDYAPRTHQQYISAANEAEQKSRGRREVAVNGVKGLSKLFEIFIYPKQVLFDYMHLVCLGHIPSLIKR</sequence>
<evidence type="ECO:0000313" key="3">
    <source>
        <dbReference type="EMBL" id="CAF4047819.1"/>
    </source>
</evidence>
<comment type="caution">
    <text evidence="2">The sequence shown here is derived from an EMBL/GenBank/DDBJ whole genome shotgun (WGS) entry which is preliminary data.</text>
</comment>
<proteinExistence type="predicted"/>
<feature type="region of interest" description="Disordered" evidence="1">
    <location>
        <begin position="35"/>
        <end position="54"/>
    </location>
</feature>
<name>A0A8S2EU23_9BILA</name>
<evidence type="ECO:0000256" key="1">
    <source>
        <dbReference type="SAM" id="MobiDB-lite"/>
    </source>
</evidence>